<feature type="region of interest" description="Disordered" evidence="1">
    <location>
        <begin position="563"/>
        <end position="624"/>
    </location>
</feature>
<organism evidence="3 4">
    <name type="scientific">Apodospora peruviana</name>
    <dbReference type="NCBI Taxonomy" id="516989"/>
    <lineage>
        <taxon>Eukaryota</taxon>
        <taxon>Fungi</taxon>
        <taxon>Dikarya</taxon>
        <taxon>Ascomycota</taxon>
        <taxon>Pezizomycotina</taxon>
        <taxon>Sordariomycetes</taxon>
        <taxon>Sordariomycetidae</taxon>
        <taxon>Sordariales</taxon>
        <taxon>Lasiosphaeriaceae</taxon>
        <taxon>Apodospora</taxon>
    </lineage>
</organism>
<comment type="caution">
    <text evidence="3">The sequence shown here is derived from an EMBL/GenBank/DDBJ whole genome shotgun (WGS) entry which is preliminary data.</text>
</comment>
<keyword evidence="2" id="KW-0472">Membrane</keyword>
<sequence>MTENVTLSYIGPFDFTTLYGFLNEALHNTTDPLTSPYFQTDGQYLSITNDVCLEITGATHASWAIYDNQGIWNRIVTWKLPLVTLLFQFARPPFAFRWLANTNVFIMVHLVGNPIGTIASLLFTVQMCRMRVGTLREYIVKLRADLVMAKNPELARRIGQKQVALLKSFGLICISYGEWRVEAMEFSKRCLNRILKDPDSKQSQTALRHVEVTASLLAADRSTYILPIFIAQAAFVFSIGAAFWRTIGVEPQPQSWVNVEAYSIAMSAPFLAILPAVFFSAIIGVAQTETSVPRILNNFRDNLRLINGSWDENLEEISLANPRIGEGLVDGDGNSKKEPAKLSLSERIANGAIYAWRPDMLSRENIAQSWPLILVSSTSVLGSIFVAGWISFRVPPIGFDCRNKAQMALLGVWGVGFVLDFVLTCAMDKFGHLKTGKGYWYEIMFVKDTIMVLAAVTLVMVTQFGIFNRCDCYTLWGRAPLALPQIFEVKVALMDRIRLEWPLVTFGWIAAELVLCVLVWWWYRDAFGVYTQMDDGTSNIPVAVSSLWRRVFRKRRDSDGALAVHGVEPQGPGPEIPLLRLSGDAKSRSPSAQGDRMNTTGLMQTRPPSDEWGSAARAELNFGR</sequence>
<gene>
    <name evidence="3" type="ORF">B0H66DRAFT_503297</name>
</gene>
<dbReference type="EMBL" id="JAUEDM010000007">
    <property type="protein sequence ID" value="KAK3313677.1"/>
    <property type="molecule type" value="Genomic_DNA"/>
</dbReference>
<dbReference type="Proteomes" id="UP001283341">
    <property type="component" value="Unassembled WGS sequence"/>
</dbReference>
<feature type="transmembrane region" description="Helical" evidence="2">
    <location>
        <begin position="370"/>
        <end position="392"/>
    </location>
</feature>
<keyword evidence="2" id="KW-1133">Transmembrane helix</keyword>
<reference evidence="3" key="2">
    <citation type="submission" date="2023-06" db="EMBL/GenBank/DDBJ databases">
        <authorList>
            <consortium name="Lawrence Berkeley National Laboratory"/>
            <person name="Haridas S."/>
            <person name="Hensen N."/>
            <person name="Bonometti L."/>
            <person name="Westerberg I."/>
            <person name="Brannstrom I.O."/>
            <person name="Guillou S."/>
            <person name="Cros-Aarteil S."/>
            <person name="Calhoun S."/>
            <person name="Kuo A."/>
            <person name="Mondo S."/>
            <person name="Pangilinan J."/>
            <person name="Riley R."/>
            <person name="Labutti K."/>
            <person name="Andreopoulos B."/>
            <person name="Lipzen A."/>
            <person name="Chen C."/>
            <person name="Yanf M."/>
            <person name="Daum C."/>
            <person name="Ng V."/>
            <person name="Clum A."/>
            <person name="Steindorff A."/>
            <person name="Ohm R."/>
            <person name="Martin F."/>
            <person name="Silar P."/>
            <person name="Natvig D."/>
            <person name="Lalanne C."/>
            <person name="Gautier V."/>
            <person name="Ament-Velasquez S.L."/>
            <person name="Kruys A."/>
            <person name="Hutchinson M.I."/>
            <person name="Powell A.J."/>
            <person name="Barry K."/>
            <person name="Miller A.N."/>
            <person name="Grigoriev I.V."/>
            <person name="Debuchy R."/>
            <person name="Gladieux P."/>
            <person name="Thoren M.H."/>
            <person name="Johannesson H."/>
        </authorList>
    </citation>
    <scope>NUCLEOTIDE SEQUENCE</scope>
    <source>
        <strain evidence="3">CBS 118394</strain>
    </source>
</reference>
<evidence type="ECO:0000313" key="4">
    <source>
        <dbReference type="Proteomes" id="UP001283341"/>
    </source>
</evidence>
<feature type="compositionally biased region" description="Polar residues" evidence="1">
    <location>
        <begin position="588"/>
        <end position="607"/>
    </location>
</feature>
<dbReference type="AlphaFoldDB" id="A0AAE0HW44"/>
<feature type="transmembrane region" description="Helical" evidence="2">
    <location>
        <begin position="503"/>
        <end position="523"/>
    </location>
</feature>
<evidence type="ECO:0000256" key="1">
    <source>
        <dbReference type="SAM" id="MobiDB-lite"/>
    </source>
</evidence>
<keyword evidence="4" id="KW-1185">Reference proteome</keyword>
<reference evidence="3" key="1">
    <citation type="journal article" date="2023" name="Mol. Phylogenet. Evol.">
        <title>Genome-scale phylogeny and comparative genomics of the fungal order Sordariales.</title>
        <authorList>
            <person name="Hensen N."/>
            <person name="Bonometti L."/>
            <person name="Westerberg I."/>
            <person name="Brannstrom I.O."/>
            <person name="Guillou S."/>
            <person name="Cros-Aarteil S."/>
            <person name="Calhoun S."/>
            <person name="Haridas S."/>
            <person name="Kuo A."/>
            <person name="Mondo S."/>
            <person name="Pangilinan J."/>
            <person name="Riley R."/>
            <person name="LaButti K."/>
            <person name="Andreopoulos B."/>
            <person name="Lipzen A."/>
            <person name="Chen C."/>
            <person name="Yan M."/>
            <person name="Daum C."/>
            <person name="Ng V."/>
            <person name="Clum A."/>
            <person name="Steindorff A."/>
            <person name="Ohm R.A."/>
            <person name="Martin F."/>
            <person name="Silar P."/>
            <person name="Natvig D.O."/>
            <person name="Lalanne C."/>
            <person name="Gautier V."/>
            <person name="Ament-Velasquez S.L."/>
            <person name="Kruys A."/>
            <person name="Hutchinson M.I."/>
            <person name="Powell A.J."/>
            <person name="Barry K."/>
            <person name="Miller A.N."/>
            <person name="Grigoriev I.V."/>
            <person name="Debuchy R."/>
            <person name="Gladieux P."/>
            <person name="Hiltunen Thoren M."/>
            <person name="Johannesson H."/>
        </authorList>
    </citation>
    <scope>NUCLEOTIDE SEQUENCE</scope>
    <source>
        <strain evidence="3">CBS 118394</strain>
    </source>
</reference>
<feature type="transmembrane region" description="Helical" evidence="2">
    <location>
        <begin position="104"/>
        <end position="125"/>
    </location>
</feature>
<protein>
    <submittedName>
        <fullName evidence="3">Uncharacterized protein</fullName>
    </submittedName>
</protein>
<evidence type="ECO:0000313" key="3">
    <source>
        <dbReference type="EMBL" id="KAK3313677.1"/>
    </source>
</evidence>
<name>A0AAE0HW44_9PEZI</name>
<feature type="transmembrane region" description="Helical" evidence="2">
    <location>
        <begin position="439"/>
        <end position="461"/>
    </location>
</feature>
<feature type="transmembrane region" description="Helical" evidence="2">
    <location>
        <begin position="407"/>
        <end position="427"/>
    </location>
</feature>
<evidence type="ECO:0000256" key="2">
    <source>
        <dbReference type="SAM" id="Phobius"/>
    </source>
</evidence>
<keyword evidence="2" id="KW-0812">Transmembrane</keyword>
<feature type="transmembrane region" description="Helical" evidence="2">
    <location>
        <begin position="224"/>
        <end position="244"/>
    </location>
</feature>
<feature type="transmembrane region" description="Helical" evidence="2">
    <location>
        <begin position="264"/>
        <end position="286"/>
    </location>
</feature>
<proteinExistence type="predicted"/>
<accession>A0AAE0HW44</accession>